<evidence type="ECO:0000313" key="2">
    <source>
        <dbReference type="EMBL" id="MBA0632987.1"/>
    </source>
</evidence>
<feature type="region of interest" description="Disordered" evidence="1">
    <location>
        <begin position="1"/>
        <end position="46"/>
    </location>
</feature>
<name>A0A7J8T3L2_GOSDV</name>
<protein>
    <submittedName>
        <fullName evidence="2">Uncharacterized protein</fullName>
    </submittedName>
</protein>
<accession>A0A7J8T3L2</accession>
<dbReference type="AlphaFoldDB" id="A0A7J8T3L2"/>
<keyword evidence="3" id="KW-1185">Reference proteome</keyword>
<gene>
    <name evidence="2" type="ORF">Godav_001647</name>
</gene>
<dbReference type="Proteomes" id="UP000593561">
    <property type="component" value="Unassembled WGS sequence"/>
</dbReference>
<feature type="compositionally biased region" description="Basic and acidic residues" evidence="1">
    <location>
        <begin position="13"/>
        <end position="27"/>
    </location>
</feature>
<reference evidence="2 3" key="1">
    <citation type="journal article" date="2019" name="Genome Biol. Evol.">
        <title>Insights into the evolution of the New World diploid cottons (Gossypium, subgenus Houzingenia) based on genome sequencing.</title>
        <authorList>
            <person name="Grover C.E."/>
            <person name="Arick M.A. 2nd"/>
            <person name="Thrash A."/>
            <person name="Conover J.L."/>
            <person name="Sanders W.S."/>
            <person name="Peterson D.G."/>
            <person name="Frelichowski J.E."/>
            <person name="Scheffler J.A."/>
            <person name="Scheffler B.E."/>
            <person name="Wendel J.F."/>
        </authorList>
    </citation>
    <scope>NUCLEOTIDE SEQUENCE [LARGE SCALE GENOMIC DNA]</scope>
    <source>
        <strain evidence="2">27</strain>
        <tissue evidence="2">Leaf</tissue>
    </source>
</reference>
<organism evidence="2 3">
    <name type="scientific">Gossypium davidsonii</name>
    <name type="common">Davidson's cotton</name>
    <name type="synonym">Gossypium klotzschianum subsp. davidsonii</name>
    <dbReference type="NCBI Taxonomy" id="34287"/>
    <lineage>
        <taxon>Eukaryota</taxon>
        <taxon>Viridiplantae</taxon>
        <taxon>Streptophyta</taxon>
        <taxon>Embryophyta</taxon>
        <taxon>Tracheophyta</taxon>
        <taxon>Spermatophyta</taxon>
        <taxon>Magnoliopsida</taxon>
        <taxon>eudicotyledons</taxon>
        <taxon>Gunneridae</taxon>
        <taxon>Pentapetalae</taxon>
        <taxon>rosids</taxon>
        <taxon>malvids</taxon>
        <taxon>Malvales</taxon>
        <taxon>Malvaceae</taxon>
        <taxon>Malvoideae</taxon>
        <taxon>Gossypium</taxon>
    </lineage>
</organism>
<evidence type="ECO:0000313" key="3">
    <source>
        <dbReference type="Proteomes" id="UP000593561"/>
    </source>
</evidence>
<comment type="caution">
    <text evidence="2">The sequence shown here is derived from an EMBL/GenBank/DDBJ whole genome shotgun (WGS) entry which is preliminary data.</text>
</comment>
<proteinExistence type="predicted"/>
<sequence length="100" mass="11286">DEGNIDNLKLRKSIPDKQKYTEEDKKKINSPVENQQGAESKEGRSCVAKKVNEPAQKHFLAEKLKIFTSPSAQKHFSASENLLPNEGSSSLLFKEKHFSK</sequence>
<feature type="non-terminal residue" evidence="2">
    <location>
        <position position="1"/>
    </location>
</feature>
<dbReference type="EMBL" id="JABFAC010000013">
    <property type="protein sequence ID" value="MBA0632987.1"/>
    <property type="molecule type" value="Genomic_DNA"/>
</dbReference>
<evidence type="ECO:0000256" key="1">
    <source>
        <dbReference type="SAM" id="MobiDB-lite"/>
    </source>
</evidence>